<comment type="cofactor">
    <cofactor evidence="1">
        <name>Mg(2+)</name>
        <dbReference type="ChEBI" id="CHEBI:18420"/>
    </cofactor>
</comment>
<dbReference type="EMBL" id="BTCL01000039">
    <property type="protein sequence ID" value="GMK48888.1"/>
    <property type="molecule type" value="Genomic_DNA"/>
</dbReference>
<dbReference type="PANTHER" id="PTHR43046:SF15">
    <property type="entry name" value="MUTT_NUDIX FAMILY PROTEIN"/>
    <property type="match status" value="1"/>
</dbReference>
<evidence type="ECO:0000256" key="3">
    <source>
        <dbReference type="RuleBase" id="RU003476"/>
    </source>
</evidence>
<dbReference type="PRINTS" id="PR00502">
    <property type="entry name" value="NUDIXFAMILY"/>
</dbReference>
<dbReference type="Gene3D" id="3.90.79.10">
    <property type="entry name" value="Nucleoside Triphosphate Pyrophosphohydrolase"/>
    <property type="match status" value="1"/>
</dbReference>
<dbReference type="InterPro" id="IPR020084">
    <property type="entry name" value="NUDIX_hydrolase_CS"/>
</dbReference>
<comment type="similarity">
    <text evidence="3">Belongs to the Nudix hydrolase family.</text>
</comment>
<dbReference type="SUPFAM" id="SSF55811">
    <property type="entry name" value="Nudix"/>
    <property type="match status" value="1"/>
</dbReference>
<dbReference type="InterPro" id="IPR015797">
    <property type="entry name" value="NUDIX_hydrolase-like_dom_sf"/>
</dbReference>
<dbReference type="PROSITE" id="PS00893">
    <property type="entry name" value="NUDIX_BOX"/>
    <property type="match status" value="1"/>
</dbReference>
<keyword evidence="2 3" id="KW-0378">Hydrolase</keyword>
<dbReference type="InterPro" id="IPR000086">
    <property type="entry name" value="NUDIX_hydrolase_dom"/>
</dbReference>
<dbReference type="CDD" id="cd02883">
    <property type="entry name" value="NUDIX_Hydrolase"/>
    <property type="match status" value="1"/>
</dbReference>
<evidence type="ECO:0000256" key="1">
    <source>
        <dbReference type="ARBA" id="ARBA00001946"/>
    </source>
</evidence>
<evidence type="ECO:0000256" key="2">
    <source>
        <dbReference type="ARBA" id="ARBA00022801"/>
    </source>
</evidence>
<proteinExistence type="inferred from homology"/>
<dbReference type="PANTHER" id="PTHR43046">
    <property type="entry name" value="GDP-MANNOSE MANNOSYL HYDROLASE"/>
    <property type="match status" value="1"/>
</dbReference>
<comment type="caution">
    <text evidence="5">The sequence shown here is derived from an EMBL/GenBank/DDBJ whole genome shotgun (WGS) entry which is preliminary data.</text>
</comment>
<dbReference type="PROSITE" id="PS51462">
    <property type="entry name" value="NUDIX"/>
    <property type="match status" value="1"/>
</dbReference>
<reference evidence="5 6" key="1">
    <citation type="submission" date="2023-05" db="EMBL/GenBank/DDBJ databases">
        <title>Draft genome of Paenibacillus sp. CCS26.</title>
        <authorList>
            <person name="Akita H."/>
            <person name="Shinto Y."/>
            <person name="Kimura Z."/>
        </authorList>
    </citation>
    <scope>NUCLEOTIDE SEQUENCE [LARGE SCALE GENOMIC DNA]</scope>
    <source>
        <strain evidence="5 6">CCS26</strain>
    </source>
</reference>
<keyword evidence="6" id="KW-1185">Reference proteome</keyword>
<dbReference type="Proteomes" id="UP001285921">
    <property type="component" value="Unassembled WGS sequence"/>
</dbReference>
<gene>
    <name evidence="5" type="ORF">PghCCS26_60180</name>
</gene>
<evidence type="ECO:0000313" key="6">
    <source>
        <dbReference type="Proteomes" id="UP001285921"/>
    </source>
</evidence>
<dbReference type="RefSeq" id="WP_317982316.1">
    <property type="nucleotide sequence ID" value="NZ_BTCL01000039.1"/>
</dbReference>
<sequence>MLNLKITDSDLIGGDPAYLDIVSRYAARGVLFNDHGQVAMMYMAELDLYKLPGGGMEEGESPEEAFVREIKEETGCEADVICRLGFVEEHKNRNGFLQHSHCYLAKALHGAGEAALTEAEEQLGMSVQWLSAAQALDIMEKAVAGGGDNHAKLFMLMRDRIILKVAADFMEREGFL</sequence>
<evidence type="ECO:0000259" key="4">
    <source>
        <dbReference type="PROSITE" id="PS51462"/>
    </source>
</evidence>
<dbReference type="Pfam" id="PF00293">
    <property type="entry name" value="NUDIX"/>
    <property type="match status" value="1"/>
</dbReference>
<protein>
    <recommendedName>
        <fullName evidence="4">Nudix hydrolase domain-containing protein</fullName>
    </recommendedName>
</protein>
<organism evidence="5 6">
    <name type="scientific">Paenibacillus glycanilyticus</name>
    <dbReference type="NCBI Taxonomy" id="126569"/>
    <lineage>
        <taxon>Bacteria</taxon>
        <taxon>Bacillati</taxon>
        <taxon>Bacillota</taxon>
        <taxon>Bacilli</taxon>
        <taxon>Bacillales</taxon>
        <taxon>Paenibacillaceae</taxon>
        <taxon>Paenibacillus</taxon>
    </lineage>
</organism>
<feature type="domain" description="Nudix hydrolase" evidence="4">
    <location>
        <begin position="22"/>
        <end position="156"/>
    </location>
</feature>
<evidence type="ECO:0000313" key="5">
    <source>
        <dbReference type="EMBL" id="GMK48888.1"/>
    </source>
</evidence>
<dbReference type="InterPro" id="IPR020476">
    <property type="entry name" value="Nudix_hydrolase"/>
</dbReference>
<name>A0ABQ6NVM7_9BACL</name>
<accession>A0ABQ6NVM7</accession>